<comment type="caution">
    <text evidence="3">The sequence shown here is derived from an EMBL/GenBank/DDBJ whole genome shotgun (WGS) entry which is preliminary data.</text>
</comment>
<reference evidence="3 4" key="1">
    <citation type="submission" date="2018-10" db="EMBL/GenBank/DDBJ databases">
        <title>Fifty Aureobasidium pullulans genomes reveal a recombining polyextremotolerant generalist.</title>
        <authorList>
            <person name="Gostincar C."/>
            <person name="Turk M."/>
            <person name="Zajc J."/>
            <person name="Gunde-Cimerman N."/>
        </authorList>
    </citation>
    <scope>NUCLEOTIDE SEQUENCE [LARGE SCALE GENOMIC DNA]</scope>
    <source>
        <strain evidence="3 4">EXF-1645</strain>
    </source>
</reference>
<feature type="compositionally biased region" description="Low complexity" evidence="1">
    <location>
        <begin position="301"/>
        <end position="318"/>
    </location>
</feature>
<feature type="transmembrane region" description="Helical" evidence="2">
    <location>
        <begin position="138"/>
        <end position="158"/>
    </location>
</feature>
<keyword evidence="2" id="KW-0812">Transmembrane</keyword>
<evidence type="ECO:0000256" key="2">
    <source>
        <dbReference type="SAM" id="Phobius"/>
    </source>
</evidence>
<feature type="compositionally biased region" description="Low complexity" evidence="1">
    <location>
        <begin position="234"/>
        <end position="247"/>
    </location>
</feature>
<dbReference type="GO" id="GO:0070762">
    <property type="term" value="C:nuclear pore transmembrane ring"/>
    <property type="evidence" value="ECO:0007669"/>
    <property type="project" value="TreeGrafter"/>
</dbReference>
<keyword evidence="2" id="KW-0472">Membrane</keyword>
<feature type="compositionally biased region" description="Polar residues" evidence="1">
    <location>
        <begin position="249"/>
        <end position="272"/>
    </location>
</feature>
<dbReference type="InterPro" id="IPR012578">
    <property type="entry name" value="Nucl_pore_cmplx"/>
</dbReference>
<sequence>MSDVSSAMAGCWTSTATAVAAAAVVETSLGVPSSRNQQLIPIDCRTLDNRQFHRLLPPHLATHTTHRSMSSTAVLKPSPAASRFVAPTTPMRPSSAPSTPQKSPTKVETPGTWRHPNMDEINRRKNASTFNSDNVHSILINLVALLSFLLAPAMLYSYTPSALISFFHSMDPYASWASILVRCVPVINIALALMPLARPTDDMTDIALTREQRQLLGLTPQDVPLPTGSPGYITPPRYSRSSTPRSSAQRHASGSPMTRKGSPSSFDQSTLGVSKGPSGSPFSVSPLMQKAVGGASAARTSSPLDNSLGSSSSGLATGKASVSLNSKWLYERGKGSPNGRAVFA</sequence>
<dbReference type="PANTHER" id="PTHR28003:SF1">
    <property type="entry name" value="NUCLEOPORIN POM34"/>
    <property type="match status" value="1"/>
</dbReference>
<organism evidence="3 4">
    <name type="scientific">Aureobasidium pullulans</name>
    <name type="common">Black yeast</name>
    <name type="synonym">Pullularia pullulans</name>
    <dbReference type="NCBI Taxonomy" id="5580"/>
    <lineage>
        <taxon>Eukaryota</taxon>
        <taxon>Fungi</taxon>
        <taxon>Dikarya</taxon>
        <taxon>Ascomycota</taxon>
        <taxon>Pezizomycotina</taxon>
        <taxon>Dothideomycetes</taxon>
        <taxon>Dothideomycetidae</taxon>
        <taxon>Dothideales</taxon>
        <taxon>Saccotheciaceae</taxon>
        <taxon>Aureobasidium</taxon>
    </lineage>
</organism>
<gene>
    <name evidence="3" type="ORF">D6C78_04998</name>
</gene>
<feature type="region of interest" description="Disordered" evidence="1">
    <location>
        <begin position="63"/>
        <end position="118"/>
    </location>
</feature>
<feature type="compositionally biased region" description="Polar residues" evidence="1">
    <location>
        <begin position="91"/>
        <end position="106"/>
    </location>
</feature>
<dbReference type="Proteomes" id="UP000308724">
    <property type="component" value="Unassembled WGS sequence"/>
</dbReference>
<feature type="transmembrane region" description="Helical" evidence="2">
    <location>
        <begin position="173"/>
        <end position="193"/>
    </location>
</feature>
<evidence type="ECO:0008006" key="5">
    <source>
        <dbReference type="Google" id="ProtNLM"/>
    </source>
</evidence>
<dbReference type="PANTHER" id="PTHR28003">
    <property type="entry name" value="NUCLEOPORIN POM34"/>
    <property type="match status" value="1"/>
</dbReference>
<keyword evidence="2" id="KW-1133">Transmembrane helix</keyword>
<accession>A0A4T0BW44</accession>
<dbReference type="GO" id="GO:0005640">
    <property type="term" value="C:nuclear outer membrane"/>
    <property type="evidence" value="ECO:0007669"/>
    <property type="project" value="TreeGrafter"/>
</dbReference>
<evidence type="ECO:0000256" key="1">
    <source>
        <dbReference type="SAM" id="MobiDB-lite"/>
    </source>
</evidence>
<dbReference type="AlphaFoldDB" id="A0A4T0BW44"/>
<name>A0A4T0BW44_AURPU</name>
<feature type="region of interest" description="Disordered" evidence="1">
    <location>
        <begin position="217"/>
        <end position="318"/>
    </location>
</feature>
<protein>
    <recommendedName>
        <fullName evidence="5">Nuclear pore complex component</fullName>
    </recommendedName>
</protein>
<proteinExistence type="predicted"/>
<dbReference type="GO" id="GO:0030474">
    <property type="term" value="P:spindle pole body duplication"/>
    <property type="evidence" value="ECO:0007669"/>
    <property type="project" value="TreeGrafter"/>
</dbReference>
<dbReference type="EMBL" id="QZBZ01000091">
    <property type="protein sequence ID" value="TIA37035.1"/>
    <property type="molecule type" value="Genomic_DNA"/>
</dbReference>
<evidence type="ECO:0000313" key="3">
    <source>
        <dbReference type="EMBL" id="TIA37035.1"/>
    </source>
</evidence>
<dbReference type="GO" id="GO:0006606">
    <property type="term" value="P:protein import into nucleus"/>
    <property type="evidence" value="ECO:0007669"/>
    <property type="project" value="TreeGrafter"/>
</dbReference>
<dbReference type="Pfam" id="PF08058">
    <property type="entry name" value="NPCC"/>
    <property type="match status" value="1"/>
</dbReference>
<evidence type="ECO:0000313" key="4">
    <source>
        <dbReference type="Proteomes" id="UP000308724"/>
    </source>
</evidence>